<evidence type="ECO:0000313" key="1">
    <source>
        <dbReference type="EMBL" id="MBD2700412.1"/>
    </source>
</evidence>
<comment type="caution">
    <text evidence="1">The sequence shown here is derived from an EMBL/GenBank/DDBJ whole genome shotgun (WGS) entry which is preliminary data.</text>
</comment>
<reference evidence="1" key="1">
    <citation type="submission" date="2020-09" db="EMBL/GenBank/DDBJ databases">
        <authorList>
            <person name="Kim M.K."/>
        </authorList>
    </citation>
    <scope>NUCLEOTIDE SEQUENCE</scope>
    <source>
        <strain evidence="1">BT702</strain>
    </source>
</reference>
<keyword evidence="2" id="KW-1185">Reference proteome</keyword>
<proteinExistence type="predicted"/>
<protein>
    <submittedName>
        <fullName evidence="1">Carbohydrate-binding domain-containing protein</fullName>
    </submittedName>
</protein>
<organism evidence="1 2">
    <name type="scientific">Spirosoma profusum</name>
    <dbReference type="NCBI Taxonomy" id="2771354"/>
    <lineage>
        <taxon>Bacteria</taxon>
        <taxon>Pseudomonadati</taxon>
        <taxon>Bacteroidota</taxon>
        <taxon>Cytophagia</taxon>
        <taxon>Cytophagales</taxon>
        <taxon>Cytophagaceae</taxon>
        <taxon>Spirosoma</taxon>
    </lineage>
</organism>
<dbReference type="Proteomes" id="UP000598820">
    <property type="component" value="Unassembled WGS sequence"/>
</dbReference>
<evidence type="ECO:0000313" key="2">
    <source>
        <dbReference type="Proteomes" id="UP000598820"/>
    </source>
</evidence>
<dbReference type="InterPro" id="IPR025584">
    <property type="entry name" value="Cthe_2159"/>
</dbReference>
<dbReference type="Pfam" id="PF14262">
    <property type="entry name" value="Cthe_2159"/>
    <property type="match status" value="2"/>
</dbReference>
<accession>A0A926XYH7</accession>
<dbReference type="AlphaFoldDB" id="A0A926XYH7"/>
<dbReference type="PROSITE" id="PS51257">
    <property type="entry name" value="PROKAR_LIPOPROTEIN"/>
    <property type="match status" value="1"/>
</dbReference>
<sequence>MNSKILSVLSILLTIVLISLSCKTDEIVTNTPTITSLNCSSATFSASATSGASYTAKATVSYTGGNGMAYAEGNPVSSSGVTGLTATLSAGNLSSGNGDASFVITGTPAAAGTASFLISLGGQSCTLALPVAVSKASMSTLVASSTPASGTVGVAYSSSVTLAYTGGNGGTYDMSMATSTGVEGLTATVSAGTLANGASTLVYAISGTPTSSGTATFNISLGGQSVTVTIVIAPSGTGTATAAKDTVVIVYSGTTASVNNAFQDAGVSVSVSGADVTVKSTNTSKEIVYALSGTATKGSFKIYSEYKYNITLKGVSLTNSNGPAINSQSSKKGTINVVSGTTNTLVDGAAYATSSEDQKGTFFSEGQLSFMGAGTLNVTGNNKHGIVADDYIYVSESTINVKSATKDGIHANDYFMMDNGTVTITASSNGIEAEEGYITISGGTLTVNSVDDGITASYEGTDATITPYLLIKGGKINVTTTGDKGNALKSESYTTIGTADAITLAVSGKGAKGIKTSGDFTLNAGTIKISTSGAAYYVAADTDIAAPAGINCDKNLAIKGGNLTITSTGIGGKGITVDGTATVTGGVTNITASGATYTYSSTLNSEAKGFKSDGAFVMNNGELNIAATDDGLKSNASITVNDGTINVTKSYEGMESVFITINGGITNLTASNDGINTSYGTVSGGTESNDNSSLIVSGGVLIVTGSDAIDSNGNFTIKGGIVISNGNEDIDVNGNFLVNGGVLFGAEPGNNMTKAMGTASAQVGLFIKSSAQVATSSMIHIEDASGKDLGTFKPKSSSAYFHISNPGLAKGAAYKIYVGGSYTGGSFVGNSSGWGLYTGGTYSNVGATLKSSPTTSASSTINTISF</sequence>
<dbReference type="EMBL" id="JACWZY010000004">
    <property type="protein sequence ID" value="MBD2700412.1"/>
    <property type="molecule type" value="Genomic_DNA"/>
</dbReference>
<dbReference type="RefSeq" id="WP_190886269.1">
    <property type="nucleotide sequence ID" value="NZ_JACWZY010000004.1"/>
</dbReference>
<name>A0A926XYH7_9BACT</name>
<gene>
    <name evidence="1" type="ORF">IC229_07190</name>
</gene>